<dbReference type="EMBL" id="CM045758">
    <property type="protein sequence ID" value="KAI8029641.1"/>
    <property type="molecule type" value="Genomic_DNA"/>
</dbReference>
<evidence type="ECO:0000313" key="2">
    <source>
        <dbReference type="Proteomes" id="UP001060215"/>
    </source>
</evidence>
<organism evidence="1 2">
    <name type="scientific">Camellia lanceoleosa</name>
    <dbReference type="NCBI Taxonomy" id="1840588"/>
    <lineage>
        <taxon>Eukaryota</taxon>
        <taxon>Viridiplantae</taxon>
        <taxon>Streptophyta</taxon>
        <taxon>Embryophyta</taxon>
        <taxon>Tracheophyta</taxon>
        <taxon>Spermatophyta</taxon>
        <taxon>Magnoliopsida</taxon>
        <taxon>eudicotyledons</taxon>
        <taxon>Gunneridae</taxon>
        <taxon>Pentapetalae</taxon>
        <taxon>asterids</taxon>
        <taxon>Ericales</taxon>
        <taxon>Theaceae</taxon>
        <taxon>Camellia</taxon>
    </lineage>
</organism>
<comment type="caution">
    <text evidence="1">The sequence shown here is derived from an EMBL/GenBank/DDBJ whole genome shotgun (WGS) entry which is preliminary data.</text>
</comment>
<evidence type="ECO:0000313" key="1">
    <source>
        <dbReference type="EMBL" id="KAI8029641.1"/>
    </source>
</evidence>
<accession>A0ACC0IW13</accession>
<sequence length="340" mass="37839">MASASNHFSHNHRLSLHSQIPPNSINPNPNPDPNPNPNAIPTNDIEDKNPNPNSSLRLRVVDSSSDMAEPSNNNNNNNNNIASSSSAATRMEIVIDGSDSDFDFDSALSRSPLLTRPKVFKRRTRRLKQLSKIYRDHYWSLMEDLKLKYRDYYWDYGKSPFLKDEDILHSLNRNHNINYGTTIIPDDIQHPLNNAKLGLGLGLGLGSNGNANRCEVHGCKMKAMALTRFCHSHILSDAKQELYKGCTYVTKSSPTGPPTLCMKPILRSTVPSLCPLHLQKAEKHVTRALRKAGLNVTSTSKLAPKFHVVVAEYVRQIQSKRKAAQKALVGAVESKVGNTV</sequence>
<gene>
    <name evidence="1" type="ORF">LOK49_LG01G00033</name>
</gene>
<keyword evidence="2" id="KW-1185">Reference proteome</keyword>
<dbReference type="Proteomes" id="UP001060215">
    <property type="component" value="Chromosome 1"/>
</dbReference>
<name>A0ACC0IW13_9ERIC</name>
<proteinExistence type="predicted"/>
<reference evidence="1 2" key="1">
    <citation type="journal article" date="2022" name="Plant J.">
        <title>Chromosome-level genome of Camellia lanceoleosa provides a valuable resource for understanding genome evolution and self-incompatibility.</title>
        <authorList>
            <person name="Gong W."/>
            <person name="Xiao S."/>
            <person name="Wang L."/>
            <person name="Liao Z."/>
            <person name="Chang Y."/>
            <person name="Mo W."/>
            <person name="Hu G."/>
            <person name="Li W."/>
            <person name="Zhao G."/>
            <person name="Zhu H."/>
            <person name="Hu X."/>
            <person name="Ji K."/>
            <person name="Xiang X."/>
            <person name="Song Q."/>
            <person name="Yuan D."/>
            <person name="Jin S."/>
            <person name="Zhang L."/>
        </authorList>
    </citation>
    <scope>NUCLEOTIDE SEQUENCE [LARGE SCALE GENOMIC DNA]</scope>
    <source>
        <strain evidence="1">SQ_2022a</strain>
    </source>
</reference>
<protein>
    <submittedName>
        <fullName evidence="1">INO80 complex subunit D</fullName>
    </submittedName>
</protein>